<keyword evidence="3" id="KW-1185">Reference proteome</keyword>
<evidence type="ECO:0000313" key="3">
    <source>
        <dbReference type="Proteomes" id="UP000319927"/>
    </source>
</evidence>
<feature type="compositionally biased region" description="Polar residues" evidence="1">
    <location>
        <begin position="121"/>
        <end position="137"/>
    </location>
</feature>
<evidence type="ECO:0000256" key="1">
    <source>
        <dbReference type="SAM" id="MobiDB-lite"/>
    </source>
</evidence>
<evidence type="ECO:0000313" key="2">
    <source>
        <dbReference type="EMBL" id="TWG28169.1"/>
    </source>
</evidence>
<feature type="region of interest" description="Disordered" evidence="1">
    <location>
        <begin position="38"/>
        <end position="258"/>
    </location>
</feature>
<reference evidence="2 3" key="1">
    <citation type="submission" date="2019-06" db="EMBL/GenBank/DDBJ databases">
        <title>Sequencing the genomes of 1000 actinobacteria strains.</title>
        <authorList>
            <person name="Klenk H.-P."/>
        </authorList>
    </citation>
    <scope>NUCLEOTIDE SEQUENCE [LARGE SCALE GENOMIC DNA]</scope>
    <source>
        <strain evidence="2 3">DSM 102131</strain>
    </source>
</reference>
<dbReference type="EMBL" id="VIXA01000001">
    <property type="protein sequence ID" value="TWG28169.1"/>
    <property type="molecule type" value="Genomic_DNA"/>
</dbReference>
<feature type="compositionally biased region" description="Low complexity" evidence="1">
    <location>
        <begin position="38"/>
        <end position="50"/>
    </location>
</feature>
<organism evidence="2 3">
    <name type="scientific">Micromonospora palomenae</name>
    <dbReference type="NCBI Taxonomy" id="1461247"/>
    <lineage>
        <taxon>Bacteria</taxon>
        <taxon>Bacillati</taxon>
        <taxon>Actinomycetota</taxon>
        <taxon>Actinomycetes</taxon>
        <taxon>Micromonosporales</taxon>
        <taxon>Micromonosporaceae</taxon>
        <taxon>Micromonospora</taxon>
    </lineage>
</organism>
<dbReference type="AlphaFoldDB" id="A0A561WWF0"/>
<proteinExistence type="predicted"/>
<name>A0A561WWF0_9ACTN</name>
<feature type="compositionally biased region" description="Basic and acidic residues" evidence="1">
    <location>
        <begin position="89"/>
        <end position="105"/>
    </location>
</feature>
<dbReference type="Proteomes" id="UP000319927">
    <property type="component" value="Unassembled WGS sequence"/>
</dbReference>
<protein>
    <submittedName>
        <fullName evidence="2">Uncharacterized protein</fullName>
    </submittedName>
</protein>
<feature type="compositionally biased region" description="Basic residues" evidence="1">
    <location>
        <begin position="180"/>
        <end position="194"/>
    </location>
</feature>
<feature type="compositionally biased region" description="Basic residues" evidence="1">
    <location>
        <begin position="150"/>
        <end position="159"/>
    </location>
</feature>
<feature type="compositionally biased region" description="Low complexity" evidence="1">
    <location>
        <begin position="205"/>
        <end position="223"/>
    </location>
</feature>
<gene>
    <name evidence="2" type="ORF">FHX75_111320</name>
</gene>
<accession>A0A561WWF0</accession>
<comment type="caution">
    <text evidence="2">The sequence shown here is derived from an EMBL/GenBank/DDBJ whole genome shotgun (WGS) entry which is preliminary data.</text>
</comment>
<sequence length="258" mass="27605">MAFTLQSYGAGHGTHLPLALLELRQDLAAAMGLPALPADAAPDATGLPTPSCTTGRTTRHDPAGPGPTRPNVTAHGPPAQIRRMRVRASKGDRGGTTESLPDPRRSGPAPVALRGHDRPLTTASTVPGRSRAAQTPRTRAGSLATAPRQLARKRCRPRGRSGPCLDCRRPVHTRTAAPMSHRRRRSRCRGRRWTRPIEPSHARLPACQQPEAEAAPQPTGEQPGRSENSLRRPAWSQAGFDATQGRPPVDPISASTSR</sequence>